<dbReference type="SUPFAM" id="SSF56801">
    <property type="entry name" value="Acetyl-CoA synthetase-like"/>
    <property type="match status" value="1"/>
</dbReference>
<dbReference type="InterPro" id="IPR001926">
    <property type="entry name" value="TrpB-like_PALP"/>
</dbReference>
<keyword evidence="20" id="KW-0445">Lipid transport</keyword>
<evidence type="ECO:0000256" key="29">
    <source>
        <dbReference type="SAM" id="MobiDB-lite"/>
    </source>
</evidence>
<dbReference type="Gene3D" id="3.90.1380.10">
    <property type="entry name" value="Threonine synthase, N-terminal domain"/>
    <property type="match status" value="1"/>
</dbReference>
<evidence type="ECO:0000259" key="33">
    <source>
        <dbReference type="Pfam" id="PF13193"/>
    </source>
</evidence>
<dbReference type="InterPro" id="IPR004450">
    <property type="entry name" value="Thr_synthase-like"/>
</dbReference>
<dbReference type="CDD" id="cd01560">
    <property type="entry name" value="Thr-synth_2"/>
    <property type="match status" value="1"/>
</dbReference>
<feature type="region of interest" description="Disordered" evidence="29">
    <location>
        <begin position="1080"/>
        <end position="1112"/>
    </location>
</feature>
<dbReference type="GO" id="GO:0006869">
    <property type="term" value="P:lipid transport"/>
    <property type="evidence" value="ECO:0007669"/>
    <property type="project" value="UniProtKB-KW"/>
</dbReference>
<feature type="domain" description="AMP-binding enzyme C-terminal" evidence="33">
    <location>
        <begin position="1840"/>
        <end position="1913"/>
    </location>
</feature>
<evidence type="ECO:0000259" key="34">
    <source>
        <dbReference type="Pfam" id="PF14821"/>
    </source>
</evidence>
<keyword evidence="16" id="KW-0547">Nucleotide-binding</keyword>
<keyword evidence="21 30" id="KW-0472">Membrane</keyword>
<comment type="catalytic activity">
    <reaction evidence="24">
        <text>a very long-chain fatty acid + ATP + CoA = a very long-chain fatty acyl-CoA + AMP + diphosphate</text>
        <dbReference type="Rhea" id="RHEA:54536"/>
        <dbReference type="ChEBI" id="CHEBI:30616"/>
        <dbReference type="ChEBI" id="CHEBI:33019"/>
        <dbReference type="ChEBI" id="CHEBI:57287"/>
        <dbReference type="ChEBI" id="CHEBI:58950"/>
        <dbReference type="ChEBI" id="CHEBI:138261"/>
        <dbReference type="ChEBI" id="CHEBI:456215"/>
    </reaction>
</comment>
<dbReference type="InterPro" id="IPR051166">
    <property type="entry name" value="Threonine_Synthase"/>
</dbReference>
<dbReference type="PROSITE" id="PS00455">
    <property type="entry name" value="AMP_BINDING"/>
    <property type="match status" value="1"/>
</dbReference>
<protein>
    <recommendedName>
        <fullName evidence="26">Very long-chain fatty acid transport protein</fullName>
        <ecNumber evidence="8">4.2.3.1</ecNumber>
    </recommendedName>
    <alternativeName>
        <fullName evidence="27">Very-long-chain acyl-CoA synthetase</fullName>
    </alternativeName>
</protein>
<evidence type="ECO:0000313" key="35">
    <source>
        <dbReference type="EMBL" id="GAA96919.1"/>
    </source>
</evidence>
<evidence type="ECO:0000256" key="8">
    <source>
        <dbReference type="ARBA" id="ARBA00013028"/>
    </source>
</evidence>
<dbReference type="InterPro" id="IPR029144">
    <property type="entry name" value="Thr_synth_N"/>
</dbReference>
<keyword evidence="23" id="KW-0456">Lyase</keyword>
<keyword evidence="10" id="KW-1003">Cell membrane</keyword>
<feature type="transmembrane region" description="Helical" evidence="30">
    <location>
        <begin position="382"/>
        <end position="406"/>
    </location>
</feature>
<feature type="transmembrane region" description="Helical" evidence="30">
    <location>
        <begin position="418"/>
        <end position="442"/>
    </location>
</feature>
<feature type="transmembrane region" description="Helical" evidence="30">
    <location>
        <begin position="634"/>
        <end position="658"/>
    </location>
</feature>
<feature type="region of interest" description="Disordered" evidence="29">
    <location>
        <begin position="1"/>
        <end position="20"/>
    </location>
</feature>
<dbReference type="InterPro" id="IPR036052">
    <property type="entry name" value="TrpB-like_PALP_sf"/>
</dbReference>
<evidence type="ECO:0000256" key="27">
    <source>
        <dbReference type="ARBA" id="ARBA00078285"/>
    </source>
</evidence>
<dbReference type="STRING" id="764103.G7E259"/>
<dbReference type="FunFam" id="3.40.50.1100:FF:000024">
    <property type="entry name" value="Probable threonine synthase"/>
    <property type="match status" value="1"/>
</dbReference>
<keyword evidence="13" id="KW-0551">Lipid droplet</keyword>
<evidence type="ECO:0000256" key="4">
    <source>
        <dbReference type="ARBA" id="ARBA00004651"/>
    </source>
</evidence>
<comment type="pathway">
    <text evidence="5">Amino-acid biosynthesis; L-threonine biosynthesis; L-threonine from L-aspartate: step 5/5.</text>
</comment>
<dbReference type="SUPFAM" id="SSF53686">
    <property type="entry name" value="Tryptophan synthase beta subunit-like PLP-dependent enzymes"/>
    <property type="match status" value="1"/>
</dbReference>
<evidence type="ECO:0000256" key="17">
    <source>
        <dbReference type="ARBA" id="ARBA00022840"/>
    </source>
</evidence>
<evidence type="ECO:0000256" key="7">
    <source>
        <dbReference type="ARBA" id="ARBA00006432"/>
    </source>
</evidence>
<keyword evidence="22" id="KW-0576">Peroxisome</keyword>
<dbReference type="GO" id="GO:0005811">
    <property type="term" value="C:lipid droplet"/>
    <property type="evidence" value="ECO:0007669"/>
    <property type="project" value="UniProtKB-SubCell"/>
</dbReference>
<evidence type="ECO:0000256" key="13">
    <source>
        <dbReference type="ARBA" id="ARBA00022677"/>
    </source>
</evidence>
<feature type="domain" description="AMP-dependent synthetase/ligase" evidence="32">
    <location>
        <begin position="1382"/>
        <end position="1714"/>
    </location>
</feature>
<dbReference type="Proteomes" id="UP000009131">
    <property type="component" value="Unassembled WGS sequence"/>
</dbReference>
<dbReference type="NCBIfam" id="TIGR00260">
    <property type="entry name" value="thrC"/>
    <property type="match status" value="1"/>
</dbReference>
<dbReference type="Gene3D" id="3.40.50.12780">
    <property type="entry name" value="N-terminal domain of ligase-like"/>
    <property type="match status" value="1"/>
</dbReference>
<dbReference type="GO" id="GO:0005778">
    <property type="term" value="C:peroxisomal membrane"/>
    <property type="evidence" value="ECO:0007669"/>
    <property type="project" value="UniProtKB-SubCell"/>
</dbReference>
<evidence type="ECO:0000313" key="36">
    <source>
        <dbReference type="Proteomes" id="UP000009131"/>
    </source>
</evidence>
<dbReference type="PANTHER" id="PTHR42690:SF1">
    <property type="entry name" value="THREONINE SYNTHASE-LIKE 2"/>
    <property type="match status" value="1"/>
</dbReference>
<evidence type="ECO:0000256" key="19">
    <source>
        <dbReference type="ARBA" id="ARBA00022989"/>
    </source>
</evidence>
<keyword evidence="19 30" id="KW-1133">Transmembrane helix</keyword>
<accession>G7E259</accession>
<dbReference type="OrthoDB" id="5203861at2759"/>
<comment type="function">
    <text evidence="25">Acyl-CoA synthetase required for both the import of long chain fatty acids (LCFAs) (C14-C18) and the activation very long chain fatty acids (VLCFAs) (C20-C26) by esterification of the fatty acids into metabolically active CoA-thioesters for subsequent degradation or incorporation into phospholipids. The transport and fatty acyl-CoA synthetase activities are genetically separable and are thus independent activities. Esterifies VLCFAs in the peroxisome matrix. The VLCFAs are actively transported into peroxisomes by a PXA1-PXA2 heterodimeric transporter in the peroxisomal membrane.</text>
</comment>
<evidence type="ECO:0000256" key="21">
    <source>
        <dbReference type="ARBA" id="ARBA00023136"/>
    </source>
</evidence>
<dbReference type="PANTHER" id="PTHR42690">
    <property type="entry name" value="THREONINE SYNTHASE FAMILY MEMBER"/>
    <property type="match status" value="1"/>
</dbReference>
<keyword evidence="9" id="KW-0813">Transport</keyword>
<dbReference type="FunFam" id="3.30.300.30:FF:000020">
    <property type="entry name" value="Long-chain fatty acid transporter"/>
    <property type="match status" value="1"/>
</dbReference>
<keyword evidence="11" id="KW-0436">Ligase</keyword>
<comment type="subcellular location">
    <subcellularLocation>
        <location evidence="4">Cell membrane</location>
        <topology evidence="4">Multi-pass membrane protein</topology>
    </subcellularLocation>
    <subcellularLocation>
        <location evidence="2">Lipid droplet</location>
    </subcellularLocation>
    <subcellularLocation>
        <location evidence="3">Peroxisome membrane</location>
        <topology evidence="3">Multi-pass membrane protein</topology>
    </subcellularLocation>
</comment>
<evidence type="ECO:0000256" key="16">
    <source>
        <dbReference type="ARBA" id="ARBA00022741"/>
    </source>
</evidence>
<dbReference type="eggNOG" id="KOG2616">
    <property type="taxonomic scope" value="Eukaryota"/>
</dbReference>
<feature type="transmembrane region" description="Helical" evidence="30">
    <location>
        <begin position="546"/>
        <end position="571"/>
    </location>
</feature>
<dbReference type="InterPro" id="IPR000634">
    <property type="entry name" value="Ser/Thr_deHydtase_PyrdxlP-BS"/>
</dbReference>
<evidence type="ECO:0000256" key="5">
    <source>
        <dbReference type="ARBA" id="ARBA00004979"/>
    </source>
</evidence>
<comment type="similarity">
    <text evidence="6">Belongs to the threonine synthase family.</text>
</comment>
<evidence type="ECO:0000256" key="9">
    <source>
        <dbReference type="ARBA" id="ARBA00022448"/>
    </source>
</evidence>
<evidence type="ECO:0000256" key="20">
    <source>
        <dbReference type="ARBA" id="ARBA00023055"/>
    </source>
</evidence>
<evidence type="ECO:0000256" key="23">
    <source>
        <dbReference type="ARBA" id="ARBA00023239"/>
    </source>
</evidence>
<feature type="modified residue" description="N6-(pyridoxal phosphate)lysine" evidence="28">
    <location>
        <position position="873"/>
    </location>
</feature>
<dbReference type="GO" id="GO:0004795">
    <property type="term" value="F:threonine synthase activity"/>
    <property type="evidence" value="ECO:0007669"/>
    <property type="project" value="UniProtKB-EC"/>
</dbReference>
<sequence length="1959" mass="216464">MAQVNPSTLPFLSSSEGKDVGQALRTDIKAPLAASVARTELADDLSVDSMVPSDSEAEAKRRTARTARKPLPVPVPDFRFEQGYLLSIAPYVKPAKRSSTEPLQGEPVKIDSEEDAALASTGDMFAQPVIVDWAKIAYLTLRDQMIWPFLTAIAWSSATFMLSDYQAYRPASASSSTRDDDHSISQCNAYNGAVHLVSLHNDRPISSCQREMRRKRARSSRSKRRQATSGSLPSYKARGRSIMSMTRYHRYYHLQRKFTPDYIFPLAAKKIKMQPFDASRILGAINISCRALASTLASDRQMQMHGSLELAAASTADPFQAYLAAFEPLLFPKPSPGFEGRLWALAALSGGHIIVTTLYMLVWAMGNRTHFIRRVIRPDGSFWIINPLWGSTFEIMSGAVIIFSCVQYHRAYILRDINALGSVISLHALTWAPLWLAFWSHLIANIQALSIMSAKTPVIRPHLLNCIAIITPIIIFGPLLTISLVADHKWSQILNIIRPLRSQLQSDSIAFQANPATAVAALQALAPSLLLVQKLNRQLLVLGKAIAAVWIVKIKIALAANVFNCVLLKRLSESLKFTRRRDLVPVEECAPTDKTKWSSQPESTFSVPAHTRTTSLQTIERLGYVHRLEALRSVIAVVFFVGAVVCTISLTIALITAFDTSRVMTDWALVELASTGISWGNTVLIIPAKSAQIYQALRHRKEYQRAVRQQAATSDSFETKLTLDLAQASMSGNASGHDGTKRNSTVSGLNILYDETTSRTMRYLSTRGAPERLTFEETVLTGLAPDGGLFIPAELPTLPKDWATTWSKLTFQELAYQVYSLYIDPKEISQSELEGLIAKSYATFRHDQVAPLHEINEHLYILELFHGPTFAFKDVALQFLGNLFEFFLARKNKGKQAAERSRLTVVGATSGDTGSAAIYGLRNKQDVSIFILHPKGRVSPIQEAQMTTVTDANVFNLAVKGTFDDCQDIVKACFAQKDFNAKYHLGAVNSINWARILAQIVYYFSSYFALLKRLGIDPASPEAKEVKVQYAVPTGNFGDILAGYYAKSIGLPIDQLIIATNENDILERFWRTGRYEKADPTATASKDNSKQTEAVNGSTDGAQATQSASGESVKETLAPAMDILVSSNFERLLWYLAHECLTTSAQSNGHTRDDERIRKAGEIVSGWMSDLKTKGKAVMGDKVLRAAQRDFCAERVSDEQTIQTVKTFFTADKSYVVDPHTAIGLEAAQRLAKQNATKTYQIALATAHPAKFSSAVSLSLKDHPSFDFERDVLPDEFVGLLDKERKVIDVPGTDPKLTQEVVAREVAKLYGQPAAGDDAASAKANNMQATAIKAAAGILGWMYLDAQHGISADRAKGAGLIAGSLSLKRNDRADENSLYYKFEKSVKKSPDAVCYICDGKSLTWKEVEDKAHQVGHFFLSKGIKRKDVVAIYMPNKPAYPILWLGLMYIDAVPAFINYNLTGEGLVHCISVADAKFVVFEHDLESSIADIESVLASKNAEARLLRWDDEWSEGLHNSSMPTCKNAETVDAKIINNMSTQPLPHVGHRDKIGFQDPCCLVYTSGTTGLPKAASCSHGRIGFASIMWGWVNHIKTGDRIYTPMPLYHSTASFLAIAMSWAARSSVVIGRRFSATRFWDEVRASDATVIQYVGEVCRYLLAVPPQPNDKDHKVRLAYGNGMRKEVYARFKERFGVKAISEFFASTEGNGSLFNYNTGPFGEGAVGRDGTIASFTRRKDQCIIKIDPLTEEPYRDPKGRCVRADVNEPGELITMIDKTSAFKNFTGYHGNEAATKKKILSDVFAPGDLYFRTGDLLRKDADGFSFFGDRLGDTFRWKSENVSTEQVATALNEVVEEANVYGVELPGHDGRAGCAAVPATNMIDYDKVARHVAARLPKYAQPLFIRIVPKMETTGTAKQVKVALRNEGVDPLKVQDPVYWLKGTTYVPFSRDDWAAIKAGKVKL</sequence>
<feature type="domain" description="Threonine synthase N-terminal" evidence="34">
    <location>
        <begin position="762"/>
        <end position="841"/>
    </location>
</feature>
<feature type="transmembrane region" description="Helical" evidence="30">
    <location>
        <begin position="462"/>
        <end position="486"/>
    </location>
</feature>
<reference evidence="35 36" key="1">
    <citation type="journal article" date="2011" name="J. Gen. Appl. Microbiol.">
        <title>Draft genome sequencing of the enigmatic basidiomycete Mixia osmundae.</title>
        <authorList>
            <person name="Nishida H."/>
            <person name="Nagatsuka Y."/>
            <person name="Sugiyama J."/>
        </authorList>
    </citation>
    <scope>NUCLEOTIDE SEQUENCE [LARGE SCALE GENOMIC DNA]</scope>
    <source>
        <strain evidence="36">CBS 9802 / IAM 14324 / JCM 22182 / KY 12970</strain>
    </source>
</reference>
<feature type="region of interest" description="Disordered" evidence="29">
    <location>
        <begin position="207"/>
        <end position="235"/>
    </location>
</feature>
<dbReference type="InterPro" id="IPR020845">
    <property type="entry name" value="AMP-binding_CS"/>
</dbReference>
<evidence type="ECO:0000256" key="26">
    <source>
        <dbReference type="ARBA" id="ARBA00068795"/>
    </source>
</evidence>
<dbReference type="InterPro" id="IPR025110">
    <property type="entry name" value="AMP-bd_C"/>
</dbReference>
<dbReference type="HOGENOM" id="CLU_234640_0_0_1"/>
<dbReference type="InterPro" id="IPR037158">
    <property type="entry name" value="Thr_synth_N_sf"/>
</dbReference>
<evidence type="ECO:0000256" key="12">
    <source>
        <dbReference type="ARBA" id="ARBA00022605"/>
    </source>
</evidence>
<reference evidence="35 36" key="2">
    <citation type="journal article" date="2012" name="Open Biol.">
        <title>Characteristics of nucleosomes and linker DNA regions on the genome of the basidiomycete Mixia osmundae revealed by mono- and dinucleosome mapping.</title>
        <authorList>
            <person name="Nishida H."/>
            <person name="Kondo S."/>
            <person name="Matsumoto T."/>
            <person name="Suzuki Y."/>
            <person name="Yoshikawa H."/>
            <person name="Taylor T.D."/>
            <person name="Sugiyama J."/>
        </authorList>
    </citation>
    <scope>NUCLEOTIDE SEQUENCE [LARGE SCALE GENOMIC DNA]</scope>
    <source>
        <strain evidence="36">CBS 9802 / IAM 14324 / JCM 22182 / KY 12970</strain>
    </source>
</reference>
<keyword evidence="15" id="KW-0791">Threonine biosynthesis</keyword>
<comment type="cofactor">
    <cofactor evidence="1 28">
        <name>pyridoxal 5'-phosphate</name>
        <dbReference type="ChEBI" id="CHEBI:597326"/>
    </cofactor>
</comment>
<comment type="similarity">
    <text evidence="7">Belongs to the ATP-dependent AMP-binding enzyme family.</text>
</comment>
<keyword evidence="17" id="KW-0067">ATP-binding</keyword>
<dbReference type="GO" id="GO:0005524">
    <property type="term" value="F:ATP binding"/>
    <property type="evidence" value="ECO:0007669"/>
    <property type="project" value="UniProtKB-KW"/>
</dbReference>
<evidence type="ECO:0000256" key="11">
    <source>
        <dbReference type="ARBA" id="ARBA00022598"/>
    </source>
</evidence>
<dbReference type="Pfam" id="PF00291">
    <property type="entry name" value="PALP"/>
    <property type="match status" value="1"/>
</dbReference>
<dbReference type="FunFam" id="3.90.1380.10:FF:000003">
    <property type="entry name" value="THR4p Threonine synthase"/>
    <property type="match status" value="1"/>
</dbReference>
<feature type="domain" description="Tryptophan synthase beta chain-like PALP" evidence="31">
    <location>
        <begin position="853"/>
        <end position="1087"/>
    </location>
</feature>
<keyword evidence="12" id="KW-0028">Amino-acid biosynthesis</keyword>
<feature type="transmembrane region" description="Helical" evidence="30">
    <location>
        <begin position="342"/>
        <end position="362"/>
    </location>
</feature>
<dbReference type="InterPro" id="IPR000873">
    <property type="entry name" value="AMP-dep_synth/lig_dom"/>
</dbReference>
<dbReference type="Pfam" id="PF00501">
    <property type="entry name" value="AMP-binding"/>
    <property type="match status" value="1"/>
</dbReference>
<feature type="compositionally biased region" description="Basic residues" evidence="29">
    <location>
        <begin position="212"/>
        <end position="226"/>
    </location>
</feature>
<feature type="compositionally biased region" description="Polar residues" evidence="29">
    <location>
        <begin position="1"/>
        <end position="15"/>
    </location>
</feature>
<dbReference type="GO" id="GO:0009088">
    <property type="term" value="P:threonine biosynthetic process"/>
    <property type="evidence" value="ECO:0007669"/>
    <property type="project" value="UniProtKB-UniPathway"/>
</dbReference>
<dbReference type="Pfam" id="PF24857">
    <property type="entry name" value="THR4_C"/>
    <property type="match status" value="1"/>
</dbReference>
<dbReference type="FunFam" id="3.40.50.12780:FF:000019">
    <property type="entry name" value="Long-chain fatty acid transporter"/>
    <property type="match status" value="1"/>
</dbReference>
<evidence type="ECO:0000256" key="14">
    <source>
        <dbReference type="ARBA" id="ARBA00022692"/>
    </source>
</evidence>
<comment type="caution">
    <text evidence="35">The sequence shown here is derived from an EMBL/GenBank/DDBJ whole genome shotgun (WGS) entry which is preliminary data.</text>
</comment>
<gene>
    <name evidence="35" type="primary">Mo03593</name>
    <name evidence="35" type="ORF">E5Q_03593</name>
</gene>
<dbReference type="InParanoid" id="G7E259"/>
<evidence type="ECO:0000256" key="28">
    <source>
        <dbReference type="PIRSR" id="PIRSR604450-51"/>
    </source>
</evidence>
<feature type="region of interest" description="Disordered" evidence="29">
    <location>
        <begin position="45"/>
        <end position="65"/>
    </location>
</feature>
<keyword evidence="14 30" id="KW-0812">Transmembrane</keyword>
<dbReference type="RefSeq" id="XP_014565366.1">
    <property type="nucleotide sequence ID" value="XM_014709880.1"/>
</dbReference>
<evidence type="ECO:0000256" key="2">
    <source>
        <dbReference type="ARBA" id="ARBA00004502"/>
    </source>
</evidence>
<proteinExistence type="inferred from homology"/>
<evidence type="ECO:0000259" key="31">
    <source>
        <dbReference type="Pfam" id="PF00291"/>
    </source>
</evidence>
<evidence type="ECO:0000256" key="6">
    <source>
        <dbReference type="ARBA" id="ARBA00005517"/>
    </source>
</evidence>
<evidence type="ECO:0000256" key="10">
    <source>
        <dbReference type="ARBA" id="ARBA00022475"/>
    </source>
</evidence>
<evidence type="ECO:0000256" key="18">
    <source>
        <dbReference type="ARBA" id="ARBA00022898"/>
    </source>
</evidence>
<keyword evidence="36" id="KW-1185">Reference proteome</keyword>
<dbReference type="Gene3D" id="3.40.50.1100">
    <property type="match status" value="2"/>
</dbReference>
<dbReference type="GO" id="GO:0016874">
    <property type="term" value="F:ligase activity"/>
    <property type="evidence" value="ECO:0007669"/>
    <property type="project" value="UniProtKB-KW"/>
</dbReference>
<dbReference type="GO" id="GO:0030170">
    <property type="term" value="F:pyridoxal phosphate binding"/>
    <property type="evidence" value="ECO:0007669"/>
    <property type="project" value="InterPro"/>
</dbReference>
<organism evidence="35 36">
    <name type="scientific">Mixia osmundae (strain CBS 9802 / IAM 14324 / JCM 22182 / KY 12970)</name>
    <dbReference type="NCBI Taxonomy" id="764103"/>
    <lineage>
        <taxon>Eukaryota</taxon>
        <taxon>Fungi</taxon>
        <taxon>Dikarya</taxon>
        <taxon>Basidiomycota</taxon>
        <taxon>Pucciniomycotina</taxon>
        <taxon>Mixiomycetes</taxon>
        <taxon>Mixiales</taxon>
        <taxon>Mixiaceae</taxon>
        <taxon>Mixia</taxon>
    </lineage>
</organism>
<evidence type="ECO:0000259" key="32">
    <source>
        <dbReference type="Pfam" id="PF00501"/>
    </source>
</evidence>
<dbReference type="Pfam" id="PF13193">
    <property type="entry name" value="AMP-binding_C"/>
    <property type="match status" value="1"/>
</dbReference>
<evidence type="ECO:0000256" key="15">
    <source>
        <dbReference type="ARBA" id="ARBA00022697"/>
    </source>
</evidence>
<name>G7E259_MIXOS</name>
<feature type="compositionally biased region" description="Polar residues" evidence="29">
    <location>
        <begin position="1082"/>
        <end position="1110"/>
    </location>
</feature>
<evidence type="ECO:0000256" key="24">
    <source>
        <dbReference type="ARBA" id="ARBA00051585"/>
    </source>
</evidence>
<dbReference type="eggNOG" id="KOG1179">
    <property type="taxonomic scope" value="Eukaryota"/>
</dbReference>
<dbReference type="EC" id="4.2.3.1" evidence="8"/>
<evidence type="ECO:0000256" key="3">
    <source>
        <dbReference type="ARBA" id="ARBA00004585"/>
    </source>
</evidence>
<keyword evidence="18 28" id="KW-0663">Pyridoxal phosphate</keyword>
<dbReference type="InterPro" id="IPR045851">
    <property type="entry name" value="AMP-bd_C_sf"/>
</dbReference>
<dbReference type="Pfam" id="PF14821">
    <property type="entry name" value="Thr_synth_N"/>
    <property type="match status" value="1"/>
</dbReference>
<evidence type="ECO:0000256" key="30">
    <source>
        <dbReference type="SAM" id="Phobius"/>
    </source>
</evidence>
<dbReference type="Gene3D" id="3.30.300.30">
    <property type="match status" value="1"/>
</dbReference>
<evidence type="ECO:0000256" key="25">
    <source>
        <dbReference type="ARBA" id="ARBA00060276"/>
    </source>
</evidence>
<dbReference type="UniPathway" id="UPA00050">
    <property type="reaction ID" value="UER00065"/>
</dbReference>
<evidence type="ECO:0000256" key="1">
    <source>
        <dbReference type="ARBA" id="ARBA00001933"/>
    </source>
</evidence>
<evidence type="ECO:0000256" key="22">
    <source>
        <dbReference type="ARBA" id="ARBA00023140"/>
    </source>
</evidence>
<dbReference type="PROSITE" id="PS00165">
    <property type="entry name" value="DEHYDRATASE_SER_THR"/>
    <property type="match status" value="1"/>
</dbReference>
<dbReference type="EMBL" id="BABT02000110">
    <property type="protein sequence ID" value="GAA96919.1"/>
    <property type="molecule type" value="Genomic_DNA"/>
</dbReference>
<dbReference type="GO" id="GO:0005886">
    <property type="term" value="C:plasma membrane"/>
    <property type="evidence" value="ECO:0007669"/>
    <property type="project" value="UniProtKB-SubCell"/>
</dbReference>
<dbReference type="InterPro" id="IPR042099">
    <property type="entry name" value="ANL_N_sf"/>
</dbReference>